<organism evidence="11 12">
    <name type="scientific">Candidatus Chlamydia sanziniae</name>
    <dbReference type="NCBI Taxonomy" id="1806891"/>
    <lineage>
        <taxon>Bacteria</taxon>
        <taxon>Pseudomonadati</taxon>
        <taxon>Chlamydiota</taxon>
        <taxon>Chlamydiia</taxon>
        <taxon>Chlamydiales</taxon>
        <taxon>Chlamydiaceae</taxon>
        <taxon>Chlamydia/Chlamydophila group</taxon>
        <taxon>Chlamydia</taxon>
    </lineage>
</organism>
<evidence type="ECO:0000256" key="5">
    <source>
        <dbReference type="ARBA" id="ARBA00022723"/>
    </source>
</evidence>
<name>A0A1A9HW43_9CHLA</name>
<comment type="cofactor">
    <cofactor evidence="1">
        <name>Mg(2+)</name>
        <dbReference type="ChEBI" id="CHEBI:18420"/>
    </cofactor>
</comment>
<dbReference type="AlphaFoldDB" id="A0A1A9HW43"/>
<dbReference type="GO" id="GO:0008033">
    <property type="term" value="P:tRNA processing"/>
    <property type="evidence" value="ECO:0007669"/>
    <property type="project" value="UniProtKB-KW"/>
</dbReference>
<dbReference type="STRING" id="1806891.Cs308_0470"/>
<dbReference type="SUPFAM" id="SSF81891">
    <property type="entry name" value="Poly A polymerase C-terminal region-like"/>
    <property type="match status" value="1"/>
</dbReference>
<dbReference type="Pfam" id="PF12627">
    <property type="entry name" value="PolyA_pol_RNAbd"/>
    <property type="match status" value="1"/>
</dbReference>
<dbReference type="OrthoDB" id="9805698at2"/>
<keyword evidence="2 8" id="KW-0808">Transferase</keyword>
<dbReference type="PANTHER" id="PTHR46173:SF1">
    <property type="entry name" value="CCA TRNA NUCLEOTIDYLTRANSFERASE 1, MITOCHONDRIAL"/>
    <property type="match status" value="1"/>
</dbReference>
<evidence type="ECO:0000256" key="7">
    <source>
        <dbReference type="ARBA" id="ARBA00022842"/>
    </source>
</evidence>
<evidence type="ECO:0000256" key="4">
    <source>
        <dbReference type="ARBA" id="ARBA00022695"/>
    </source>
</evidence>
<dbReference type="KEGG" id="csaz:Cs308_0470"/>
<proteinExistence type="inferred from homology"/>
<keyword evidence="8" id="KW-0694">RNA-binding</keyword>
<accession>A0A1A9HW43</accession>
<comment type="similarity">
    <text evidence="8">Belongs to the tRNA nucleotidyltransferase/poly(A) polymerase family.</text>
</comment>
<keyword evidence="4" id="KW-0548">Nucleotidyltransferase</keyword>
<evidence type="ECO:0000259" key="9">
    <source>
        <dbReference type="Pfam" id="PF01743"/>
    </source>
</evidence>
<evidence type="ECO:0000256" key="1">
    <source>
        <dbReference type="ARBA" id="ARBA00001946"/>
    </source>
</evidence>
<evidence type="ECO:0000313" key="12">
    <source>
        <dbReference type="Proteomes" id="UP000078162"/>
    </source>
</evidence>
<dbReference type="Pfam" id="PF01743">
    <property type="entry name" value="PolyA_pol"/>
    <property type="match status" value="1"/>
</dbReference>
<dbReference type="EMBL" id="CP014639">
    <property type="protein sequence ID" value="ANH78641.1"/>
    <property type="molecule type" value="Genomic_DNA"/>
</dbReference>
<evidence type="ECO:0000256" key="6">
    <source>
        <dbReference type="ARBA" id="ARBA00022741"/>
    </source>
</evidence>
<evidence type="ECO:0000256" key="3">
    <source>
        <dbReference type="ARBA" id="ARBA00022694"/>
    </source>
</evidence>
<dbReference type="Proteomes" id="UP000078162">
    <property type="component" value="Chromosome"/>
</dbReference>
<dbReference type="InterPro" id="IPR032828">
    <property type="entry name" value="PolyA_RNA-bd"/>
</dbReference>
<dbReference type="CDD" id="cd05398">
    <property type="entry name" value="NT_ClassII-CCAase"/>
    <property type="match status" value="1"/>
</dbReference>
<keyword evidence="7" id="KW-0460">Magnesium</keyword>
<evidence type="ECO:0000313" key="11">
    <source>
        <dbReference type="EMBL" id="ANH78641.1"/>
    </source>
</evidence>
<dbReference type="Gene3D" id="1.10.3090.10">
    <property type="entry name" value="cca-adding enzyme, domain 2"/>
    <property type="match status" value="1"/>
</dbReference>
<feature type="domain" description="Poly A polymerase head" evidence="9">
    <location>
        <begin position="24"/>
        <end position="144"/>
    </location>
</feature>
<evidence type="ECO:0000256" key="8">
    <source>
        <dbReference type="RuleBase" id="RU003953"/>
    </source>
</evidence>
<protein>
    <submittedName>
        <fullName evidence="11">tRNA nucleotidyltransferase</fullName>
    </submittedName>
</protein>
<feature type="domain" description="tRNA nucleotidyltransferase/poly(A) polymerase RNA and SrmB- binding" evidence="10">
    <location>
        <begin position="172"/>
        <end position="231"/>
    </location>
</feature>
<reference evidence="11 12" key="1">
    <citation type="submission" date="2016-03" db="EMBL/GenBank/DDBJ databases">
        <title>Culture-independent genomics supports pathogen discovery for uncultivable bacteria within the genus Chlamydia.</title>
        <authorList>
            <person name="Taylor-Brown A."/>
            <person name="Bachmann N.L."/>
            <person name="Borel N."/>
            <person name="Polkinghorne A."/>
        </authorList>
    </citation>
    <scope>NUCLEOTIDE SEQUENCE [LARGE SCALE GENOMIC DNA]</scope>
    <source>
        <strain evidence="11 12">2742-308</strain>
    </source>
</reference>
<dbReference type="GO" id="GO:0046872">
    <property type="term" value="F:metal ion binding"/>
    <property type="evidence" value="ECO:0007669"/>
    <property type="project" value="UniProtKB-KW"/>
</dbReference>
<sequence length="411" mass="47197">MTTITIEETAKKVLVKLRNAGYQAYFVGGCVRDMLMGRPIEDIDIATNASPVIVSTIFPNALPLGIAFGILVVKQEERLFEVATFRNDGEYNDGRHPSHIVFASMKEDALRRDFTVNGMYYDPFEDKIFDFVEGTRDIEKKVIRAIGHPRLRFSEDKLRILRAVRFASTLEFSLDPATERAIIKEAPTLVNAVSPERIWQELKKMLKRQPHAALSLLLKLKILFVIFPELRDIPYSLLRTTIEFARKCNPLHFPEILFLLPLFQGISKEVTLVAFSRLRISNKEFKFIETWNYVLPHFQNVSNDRVFWAHFLALPTAHLFLELFSALQKDPSKQQHFVARVQELETRLEQFILNIKTASPLVSAPDLMAKGIVPGKLLGDLLKEAETLSIENECLDKEKILLLLQEKGFWK</sequence>
<keyword evidence="6" id="KW-0547">Nucleotide-binding</keyword>
<dbReference type="PATRIC" id="fig|1806891.3.peg.461"/>
<keyword evidence="3" id="KW-0819">tRNA processing</keyword>
<dbReference type="PANTHER" id="PTHR46173">
    <property type="entry name" value="CCA TRNA NUCLEOTIDYLTRANSFERASE 1, MITOCHONDRIAL"/>
    <property type="match status" value="1"/>
</dbReference>
<dbReference type="SUPFAM" id="SSF81301">
    <property type="entry name" value="Nucleotidyltransferase"/>
    <property type="match status" value="1"/>
</dbReference>
<gene>
    <name evidence="11" type="ORF">Cs308_0470</name>
</gene>
<dbReference type="GO" id="GO:0000049">
    <property type="term" value="F:tRNA binding"/>
    <property type="evidence" value="ECO:0007669"/>
    <property type="project" value="TreeGrafter"/>
</dbReference>
<dbReference type="InterPro" id="IPR002646">
    <property type="entry name" value="PolA_pol_head_dom"/>
</dbReference>
<dbReference type="Gene3D" id="3.30.460.10">
    <property type="entry name" value="Beta Polymerase, domain 2"/>
    <property type="match status" value="1"/>
</dbReference>
<dbReference type="GO" id="GO:0016779">
    <property type="term" value="F:nucleotidyltransferase activity"/>
    <property type="evidence" value="ECO:0007669"/>
    <property type="project" value="UniProtKB-KW"/>
</dbReference>
<keyword evidence="5" id="KW-0479">Metal-binding</keyword>
<dbReference type="RefSeq" id="WP_066482093.1">
    <property type="nucleotide sequence ID" value="NZ_CP014639.1"/>
</dbReference>
<dbReference type="InterPro" id="IPR043519">
    <property type="entry name" value="NT_sf"/>
</dbReference>
<dbReference type="GO" id="GO:0000166">
    <property type="term" value="F:nucleotide binding"/>
    <property type="evidence" value="ECO:0007669"/>
    <property type="project" value="UniProtKB-KW"/>
</dbReference>
<keyword evidence="12" id="KW-1185">Reference proteome</keyword>
<evidence type="ECO:0000259" key="10">
    <source>
        <dbReference type="Pfam" id="PF12627"/>
    </source>
</evidence>
<dbReference type="InterPro" id="IPR050264">
    <property type="entry name" value="Bact_CCA-adding_enz_type3_sf"/>
</dbReference>
<evidence type="ECO:0000256" key="2">
    <source>
        <dbReference type="ARBA" id="ARBA00022679"/>
    </source>
</evidence>